<keyword evidence="1" id="KW-1133">Transmembrane helix</keyword>
<keyword evidence="1" id="KW-0812">Transmembrane</keyword>
<proteinExistence type="predicted"/>
<evidence type="ECO:0000313" key="5">
    <source>
        <dbReference type="Proteomes" id="UP000663887"/>
    </source>
</evidence>
<evidence type="ECO:0000256" key="1">
    <source>
        <dbReference type="SAM" id="Phobius"/>
    </source>
</evidence>
<organism evidence="2 5">
    <name type="scientific">Rotaria magnacalcarata</name>
    <dbReference type="NCBI Taxonomy" id="392030"/>
    <lineage>
        <taxon>Eukaryota</taxon>
        <taxon>Metazoa</taxon>
        <taxon>Spiralia</taxon>
        <taxon>Gnathifera</taxon>
        <taxon>Rotifera</taxon>
        <taxon>Eurotatoria</taxon>
        <taxon>Bdelloidea</taxon>
        <taxon>Philodinida</taxon>
        <taxon>Philodinidae</taxon>
        <taxon>Rotaria</taxon>
    </lineage>
</organism>
<name>A0A816S8J3_9BILA</name>
<keyword evidence="1" id="KW-0472">Membrane</keyword>
<feature type="transmembrane region" description="Helical" evidence="1">
    <location>
        <begin position="238"/>
        <end position="256"/>
    </location>
</feature>
<feature type="transmembrane region" description="Helical" evidence="1">
    <location>
        <begin position="52"/>
        <end position="73"/>
    </location>
</feature>
<evidence type="ECO:0000313" key="4">
    <source>
        <dbReference type="Proteomes" id="UP000663866"/>
    </source>
</evidence>
<comment type="caution">
    <text evidence="2">The sequence shown here is derived from an EMBL/GenBank/DDBJ whole genome shotgun (WGS) entry which is preliminary data.</text>
</comment>
<feature type="transmembrane region" description="Helical" evidence="1">
    <location>
        <begin position="20"/>
        <end position="40"/>
    </location>
</feature>
<protein>
    <recommendedName>
        <fullName evidence="6">G-protein coupled receptors family 3 profile domain-containing protein</fullName>
    </recommendedName>
</protein>
<keyword evidence="4" id="KW-1185">Reference proteome</keyword>
<feature type="transmembrane region" description="Helical" evidence="1">
    <location>
        <begin position="167"/>
        <end position="188"/>
    </location>
</feature>
<feature type="transmembrane region" description="Helical" evidence="1">
    <location>
        <begin position="200"/>
        <end position="223"/>
    </location>
</feature>
<feature type="transmembrane region" description="Helical" evidence="1">
    <location>
        <begin position="123"/>
        <end position="147"/>
    </location>
</feature>
<evidence type="ECO:0008006" key="6">
    <source>
        <dbReference type="Google" id="ProtNLM"/>
    </source>
</evidence>
<sequence>MLMACINNSFSSHIFVSDLPSYGLIGLICIGLVLYFSYIITYLRNDHLSIPIYINISQLFLFFVLLSPITFLIRPSASTKLVCPLQTFSLQIFPFFLLLGFNTHFVYQWLLQTKENSTRKTCLVSISSFLIFFLAMLLQTSIILIWFHNHHNYQHLYNSCTDECYRPLFLCSLAFNFFLLFLFSLQSSIRYHLFNCQTDLIYLLISVLALCATIIWICLYLFIPLRSSLTFYMNNNYILAYGNLFLVYSFLGPLLFEQLFYHQNIRSKEHLHKPSKMSFKSLSLTKEQQRAFMAAYIKRNLTASCENLTTVTMSSPMPMNRQINQDLTHTCHSTLSVGSLCPTLASTISHGTPPKTLPIATTDTSSCGTLTSEYLLLSTSPIYEMK</sequence>
<feature type="transmembrane region" description="Helical" evidence="1">
    <location>
        <begin position="93"/>
        <end position="111"/>
    </location>
</feature>
<dbReference type="Proteomes" id="UP000663887">
    <property type="component" value="Unassembled WGS sequence"/>
</dbReference>
<dbReference type="AlphaFoldDB" id="A0A816S8J3"/>
<accession>A0A816S8J3</accession>
<evidence type="ECO:0000313" key="2">
    <source>
        <dbReference type="EMBL" id="CAF2078553.1"/>
    </source>
</evidence>
<dbReference type="Proteomes" id="UP000663866">
    <property type="component" value="Unassembled WGS sequence"/>
</dbReference>
<dbReference type="EMBL" id="CAJOBG010000671">
    <property type="protein sequence ID" value="CAF3843413.1"/>
    <property type="molecule type" value="Genomic_DNA"/>
</dbReference>
<dbReference type="EMBL" id="CAJNRG010005604">
    <property type="protein sequence ID" value="CAF2078553.1"/>
    <property type="molecule type" value="Genomic_DNA"/>
</dbReference>
<reference evidence="2" key="1">
    <citation type="submission" date="2021-02" db="EMBL/GenBank/DDBJ databases">
        <authorList>
            <person name="Nowell W R."/>
        </authorList>
    </citation>
    <scope>NUCLEOTIDE SEQUENCE</scope>
</reference>
<evidence type="ECO:0000313" key="3">
    <source>
        <dbReference type="EMBL" id="CAF3843413.1"/>
    </source>
</evidence>
<gene>
    <name evidence="3" type="ORF">OVN521_LOCUS6400</name>
    <name evidence="2" type="ORF">XDN619_LOCUS14093</name>
</gene>